<organism evidence="2 3">
    <name type="scientific">Penicillium daleae</name>
    <dbReference type="NCBI Taxonomy" id="63821"/>
    <lineage>
        <taxon>Eukaryota</taxon>
        <taxon>Fungi</taxon>
        <taxon>Dikarya</taxon>
        <taxon>Ascomycota</taxon>
        <taxon>Pezizomycotina</taxon>
        <taxon>Eurotiomycetes</taxon>
        <taxon>Eurotiomycetidae</taxon>
        <taxon>Eurotiales</taxon>
        <taxon>Aspergillaceae</taxon>
        <taxon>Penicillium</taxon>
    </lineage>
</organism>
<gene>
    <name evidence="2" type="ORF">N7458_009247</name>
</gene>
<evidence type="ECO:0008006" key="4">
    <source>
        <dbReference type="Google" id="ProtNLM"/>
    </source>
</evidence>
<comment type="caution">
    <text evidence="2">The sequence shown here is derived from an EMBL/GenBank/DDBJ whole genome shotgun (WGS) entry which is preliminary data.</text>
</comment>
<dbReference type="GO" id="GO:0004061">
    <property type="term" value="F:arylformamidase activity"/>
    <property type="evidence" value="ECO:0007669"/>
    <property type="project" value="InterPro"/>
</dbReference>
<evidence type="ECO:0000313" key="2">
    <source>
        <dbReference type="EMBL" id="KAJ5438249.1"/>
    </source>
</evidence>
<comment type="similarity">
    <text evidence="1">Belongs to the Cyclase 1 superfamily.</text>
</comment>
<dbReference type="Gene3D" id="3.50.30.50">
    <property type="entry name" value="Putative cyclase"/>
    <property type="match status" value="1"/>
</dbReference>
<dbReference type="SUPFAM" id="SSF102198">
    <property type="entry name" value="Putative cyclase"/>
    <property type="match status" value="1"/>
</dbReference>
<evidence type="ECO:0000256" key="1">
    <source>
        <dbReference type="ARBA" id="ARBA00007865"/>
    </source>
</evidence>
<reference evidence="2" key="1">
    <citation type="submission" date="2022-12" db="EMBL/GenBank/DDBJ databases">
        <authorList>
            <person name="Petersen C."/>
        </authorList>
    </citation>
    <scope>NUCLEOTIDE SEQUENCE</scope>
    <source>
        <strain evidence="2">IBT 16125</strain>
    </source>
</reference>
<name>A0AAD6BZE3_9EURO</name>
<dbReference type="GeneID" id="81602872"/>
<evidence type="ECO:0000313" key="3">
    <source>
        <dbReference type="Proteomes" id="UP001213681"/>
    </source>
</evidence>
<dbReference type="Pfam" id="PF04199">
    <property type="entry name" value="Cyclase"/>
    <property type="match status" value="1"/>
</dbReference>
<accession>A0AAD6BZE3</accession>
<dbReference type="InterPro" id="IPR037175">
    <property type="entry name" value="KFase_sf"/>
</dbReference>
<dbReference type="AlphaFoldDB" id="A0AAD6BZE3"/>
<proteinExistence type="inferred from homology"/>
<protein>
    <recommendedName>
        <fullName evidence="4">Cyclase</fullName>
    </recommendedName>
</protein>
<dbReference type="Proteomes" id="UP001213681">
    <property type="component" value="Unassembled WGS sequence"/>
</dbReference>
<dbReference type="EMBL" id="JAPVEA010000008">
    <property type="protein sequence ID" value="KAJ5438249.1"/>
    <property type="molecule type" value="Genomic_DNA"/>
</dbReference>
<dbReference type="PANTHER" id="PTHR34861:SF10">
    <property type="entry name" value="CYCLASE"/>
    <property type="match status" value="1"/>
</dbReference>
<keyword evidence="3" id="KW-1185">Reference proteome</keyword>
<dbReference type="PANTHER" id="PTHR34861">
    <property type="match status" value="1"/>
</dbReference>
<reference evidence="2" key="2">
    <citation type="journal article" date="2023" name="IMA Fungus">
        <title>Comparative genomic study of the Penicillium genus elucidates a diverse pangenome and 15 lateral gene transfer events.</title>
        <authorList>
            <person name="Petersen C."/>
            <person name="Sorensen T."/>
            <person name="Nielsen M.R."/>
            <person name="Sondergaard T.E."/>
            <person name="Sorensen J.L."/>
            <person name="Fitzpatrick D.A."/>
            <person name="Frisvad J.C."/>
            <person name="Nielsen K.L."/>
        </authorList>
    </citation>
    <scope>NUCLEOTIDE SEQUENCE</scope>
    <source>
        <strain evidence="2">IBT 16125</strain>
    </source>
</reference>
<dbReference type="InterPro" id="IPR007325">
    <property type="entry name" value="KFase/CYL"/>
</dbReference>
<dbReference type="GO" id="GO:0019441">
    <property type="term" value="P:L-tryptophan catabolic process to kynurenine"/>
    <property type="evidence" value="ECO:0007669"/>
    <property type="project" value="InterPro"/>
</dbReference>
<sequence>MGSIGLNELPSFDELPPVKGMPQGCAWGLFDRHGQKDNLGCLNLLTPSVVQAALKEAHEGESVSLNWPINAIHTPGFLRKGLGHKVLSFQDSPYKFHGFDDEVSFNTQCSSQWDSLVHFAHQPSGLSYNGIQPNLDTLAQDDTPFHKDCTLPTLNHWHSRGGVVGRGVLVDYCAYADAHGIKYNPFDAHKITVKDLEAVIDWEGVELRIGDILIVRSGFTRGLEKASTPKEQKALMNSHRTVGVEGSVETARWFWNHHFAAVAGDAIAFEQTPPTREDGTEGKIGELVLHPYFLSLFGLHIGELWDLEDLSRTCSDKRRYSFLLTSCPLNVPGSVGSPPNALAIF</sequence>
<dbReference type="RefSeq" id="XP_056761478.1">
    <property type="nucleotide sequence ID" value="XM_056912629.1"/>
</dbReference>